<evidence type="ECO:0000256" key="2">
    <source>
        <dbReference type="ARBA" id="ARBA00022679"/>
    </source>
</evidence>
<evidence type="ECO:0000313" key="5">
    <source>
        <dbReference type="EMBL" id="PZQ50443.1"/>
    </source>
</evidence>
<dbReference type="CDD" id="cd03801">
    <property type="entry name" value="GT4_PimA-like"/>
    <property type="match status" value="1"/>
</dbReference>
<dbReference type="Gene3D" id="3.40.50.2000">
    <property type="entry name" value="Glycogen Phosphorylase B"/>
    <property type="match status" value="2"/>
</dbReference>
<dbReference type="AlphaFoldDB" id="A0A2W5Q6V7"/>
<dbReference type="InterPro" id="IPR001296">
    <property type="entry name" value="Glyco_trans_1"/>
</dbReference>
<reference evidence="5 6" key="1">
    <citation type="submission" date="2017-08" db="EMBL/GenBank/DDBJ databases">
        <title>Infants hospitalized years apart are colonized by the same room-sourced microbial strains.</title>
        <authorList>
            <person name="Brooks B."/>
            <person name="Olm M.R."/>
            <person name="Firek B.A."/>
            <person name="Baker R."/>
            <person name="Thomas B.C."/>
            <person name="Morowitz M.J."/>
            <person name="Banfield J.F."/>
        </authorList>
    </citation>
    <scope>NUCLEOTIDE SEQUENCE [LARGE SCALE GENOMIC DNA]</scope>
    <source>
        <strain evidence="5">S2_005_002_R2_34</strain>
    </source>
</reference>
<organism evidence="5 6">
    <name type="scientific">Rhodovulum sulfidophilum</name>
    <name type="common">Rhodobacter sulfidophilus</name>
    <dbReference type="NCBI Taxonomy" id="35806"/>
    <lineage>
        <taxon>Bacteria</taxon>
        <taxon>Pseudomonadati</taxon>
        <taxon>Pseudomonadota</taxon>
        <taxon>Alphaproteobacteria</taxon>
        <taxon>Rhodobacterales</taxon>
        <taxon>Paracoccaceae</taxon>
        <taxon>Rhodovulum</taxon>
    </lineage>
</organism>
<dbReference type="Pfam" id="PF13579">
    <property type="entry name" value="Glyco_trans_4_4"/>
    <property type="match status" value="1"/>
</dbReference>
<dbReference type="GO" id="GO:0016757">
    <property type="term" value="F:glycosyltransferase activity"/>
    <property type="evidence" value="ECO:0007669"/>
    <property type="project" value="UniProtKB-KW"/>
</dbReference>
<sequence length="344" mass="35285">MTGAVDFVIPGDLRTPTGGYGYDRRLIDELGALGWQVTHRPLAGDWPLAGPAERAEAAALLAARPDGAALLIDGLAFGALPEELAAEAARLRLVALVHHPLGDESGLDAATRDRLLDAERRALGAAAAVVVTSAATGRRLTEGFGVAADRITVAPPGTAPAARAPGGNTPPRILSIGSLIPRKRHDVLIGALALLADLDWEARIIGSDLLDPGCAAALRRQVLDLGLERRVALAGAVGDTRAELTRADVFALASEYEGYGMAFAEALSQGLPVVACRAGAIADLVPEAAGGLVPPGDAEALAAALRPLIADRRRRARAAEAAFAAGQALPGWRDTAARVAEALG</sequence>
<evidence type="ECO:0000313" key="6">
    <source>
        <dbReference type="Proteomes" id="UP000249185"/>
    </source>
</evidence>
<protein>
    <submittedName>
        <fullName evidence="5">Glycosyl transferase</fullName>
    </submittedName>
</protein>
<feature type="domain" description="Glycosyltransferase subfamily 4-like N-terminal" evidence="4">
    <location>
        <begin position="30"/>
        <end position="157"/>
    </location>
</feature>
<dbReference type="Pfam" id="PF00534">
    <property type="entry name" value="Glycos_transf_1"/>
    <property type="match status" value="1"/>
</dbReference>
<gene>
    <name evidence="5" type="ORF">DI556_07780</name>
</gene>
<dbReference type="PANTHER" id="PTHR12526">
    <property type="entry name" value="GLYCOSYLTRANSFERASE"/>
    <property type="match status" value="1"/>
</dbReference>
<dbReference type="EMBL" id="QFPW01000004">
    <property type="protein sequence ID" value="PZQ50443.1"/>
    <property type="molecule type" value="Genomic_DNA"/>
</dbReference>
<keyword evidence="1" id="KW-0328">Glycosyltransferase</keyword>
<dbReference type="SUPFAM" id="SSF53756">
    <property type="entry name" value="UDP-Glycosyltransferase/glycogen phosphorylase"/>
    <property type="match status" value="1"/>
</dbReference>
<comment type="caution">
    <text evidence="5">The sequence shown here is derived from an EMBL/GenBank/DDBJ whole genome shotgun (WGS) entry which is preliminary data.</text>
</comment>
<accession>A0A2W5Q6V7</accession>
<evidence type="ECO:0000259" key="3">
    <source>
        <dbReference type="Pfam" id="PF00534"/>
    </source>
</evidence>
<feature type="domain" description="Glycosyl transferase family 1" evidence="3">
    <location>
        <begin position="169"/>
        <end position="322"/>
    </location>
</feature>
<keyword evidence="2 5" id="KW-0808">Transferase</keyword>
<proteinExistence type="predicted"/>
<dbReference type="PANTHER" id="PTHR12526:SF510">
    <property type="entry name" value="D-INOSITOL 3-PHOSPHATE GLYCOSYLTRANSFERASE"/>
    <property type="match status" value="1"/>
</dbReference>
<name>A0A2W5Q6V7_RHOSU</name>
<evidence type="ECO:0000256" key="1">
    <source>
        <dbReference type="ARBA" id="ARBA00022676"/>
    </source>
</evidence>
<dbReference type="InterPro" id="IPR028098">
    <property type="entry name" value="Glyco_trans_4-like_N"/>
</dbReference>
<dbReference type="Proteomes" id="UP000249185">
    <property type="component" value="Unassembled WGS sequence"/>
</dbReference>
<evidence type="ECO:0000259" key="4">
    <source>
        <dbReference type="Pfam" id="PF13579"/>
    </source>
</evidence>